<dbReference type="Proteomes" id="UP000265520">
    <property type="component" value="Unassembled WGS sequence"/>
</dbReference>
<proteinExistence type="predicted"/>
<feature type="compositionally biased region" description="Basic and acidic residues" evidence="1">
    <location>
        <begin position="1"/>
        <end position="26"/>
    </location>
</feature>
<sequence length="50" mass="5359">ALIPGDPKRQAVGEGEPSKWTDKLRPENTPTHGGRGVGDPPVNWKPTEKG</sequence>
<evidence type="ECO:0000256" key="1">
    <source>
        <dbReference type="SAM" id="MobiDB-lite"/>
    </source>
</evidence>
<accession>A0A392RHS6</accession>
<reference evidence="2 3" key="1">
    <citation type="journal article" date="2018" name="Front. Plant Sci.">
        <title>Red Clover (Trifolium pratense) and Zigzag Clover (T. medium) - A Picture of Genomic Similarities and Differences.</title>
        <authorList>
            <person name="Dluhosova J."/>
            <person name="Istvanek J."/>
            <person name="Nedelnik J."/>
            <person name="Repkova J."/>
        </authorList>
    </citation>
    <scope>NUCLEOTIDE SEQUENCE [LARGE SCALE GENOMIC DNA]</scope>
    <source>
        <strain evidence="3">cv. 10/8</strain>
        <tissue evidence="2">Leaf</tissue>
    </source>
</reference>
<feature type="region of interest" description="Disordered" evidence="1">
    <location>
        <begin position="1"/>
        <end position="50"/>
    </location>
</feature>
<protein>
    <submittedName>
        <fullName evidence="2">Uncharacterized protein</fullName>
    </submittedName>
</protein>
<organism evidence="2 3">
    <name type="scientific">Trifolium medium</name>
    <dbReference type="NCBI Taxonomy" id="97028"/>
    <lineage>
        <taxon>Eukaryota</taxon>
        <taxon>Viridiplantae</taxon>
        <taxon>Streptophyta</taxon>
        <taxon>Embryophyta</taxon>
        <taxon>Tracheophyta</taxon>
        <taxon>Spermatophyta</taxon>
        <taxon>Magnoliopsida</taxon>
        <taxon>eudicotyledons</taxon>
        <taxon>Gunneridae</taxon>
        <taxon>Pentapetalae</taxon>
        <taxon>rosids</taxon>
        <taxon>fabids</taxon>
        <taxon>Fabales</taxon>
        <taxon>Fabaceae</taxon>
        <taxon>Papilionoideae</taxon>
        <taxon>50 kb inversion clade</taxon>
        <taxon>NPAAA clade</taxon>
        <taxon>Hologalegina</taxon>
        <taxon>IRL clade</taxon>
        <taxon>Trifolieae</taxon>
        <taxon>Trifolium</taxon>
    </lineage>
</organism>
<evidence type="ECO:0000313" key="2">
    <source>
        <dbReference type="EMBL" id="MCI35682.1"/>
    </source>
</evidence>
<feature type="non-terminal residue" evidence="2">
    <location>
        <position position="1"/>
    </location>
</feature>
<name>A0A392RHS6_9FABA</name>
<dbReference type="AlphaFoldDB" id="A0A392RHS6"/>
<keyword evidence="3" id="KW-1185">Reference proteome</keyword>
<comment type="caution">
    <text evidence="2">The sequence shown here is derived from an EMBL/GenBank/DDBJ whole genome shotgun (WGS) entry which is preliminary data.</text>
</comment>
<evidence type="ECO:0000313" key="3">
    <source>
        <dbReference type="Proteomes" id="UP000265520"/>
    </source>
</evidence>
<dbReference type="EMBL" id="LXQA010225875">
    <property type="protein sequence ID" value="MCI35682.1"/>
    <property type="molecule type" value="Genomic_DNA"/>
</dbReference>